<evidence type="ECO:0000313" key="1">
    <source>
        <dbReference type="EMBL" id="VTR22134.1"/>
    </source>
</evidence>
<proteinExistence type="predicted"/>
<accession>A0A4U9U023</accession>
<dbReference type="AlphaFoldDB" id="A0A4U9U023"/>
<dbReference type="EMBL" id="CABEEZ010000027">
    <property type="protein sequence ID" value="VTR22134.1"/>
    <property type="molecule type" value="Genomic_DNA"/>
</dbReference>
<dbReference type="Gene3D" id="3.40.190.10">
    <property type="entry name" value="Periplasmic binding protein-like II"/>
    <property type="match status" value="2"/>
</dbReference>
<organism evidence="1">
    <name type="scientific">Serratia fonticola</name>
    <dbReference type="NCBI Taxonomy" id="47917"/>
    <lineage>
        <taxon>Bacteria</taxon>
        <taxon>Pseudomonadati</taxon>
        <taxon>Pseudomonadota</taxon>
        <taxon>Gammaproteobacteria</taxon>
        <taxon>Enterobacterales</taxon>
        <taxon>Yersiniaceae</taxon>
        <taxon>Serratia</taxon>
    </lineage>
</organism>
<gene>
    <name evidence="1" type="ORF">NCTC12965_01443</name>
</gene>
<reference evidence="1" key="1">
    <citation type="submission" date="2019-05" db="EMBL/GenBank/DDBJ databases">
        <authorList>
            <consortium name="Pathogen Informatics"/>
        </authorList>
    </citation>
    <scope>NUCLEOTIDE SEQUENCE [LARGE SCALE GENOMIC DNA]</scope>
    <source>
        <strain evidence="1">NCTC12965</strain>
    </source>
</reference>
<protein>
    <submittedName>
        <fullName evidence="1">Uncharacterized protein</fullName>
    </submittedName>
</protein>
<sequence>MENAKLFVDWALSKEAQELSWKKGQSYQILTNTTAETSPNSLKLDQLKLIDYDMDTYGASDMRKKLITKWVNDVKMGH</sequence>
<dbReference type="SUPFAM" id="SSF53850">
    <property type="entry name" value="Periplasmic binding protein-like II"/>
    <property type="match status" value="1"/>
</dbReference>
<name>A0A4U9U023_SERFO</name>